<evidence type="ECO:0000256" key="8">
    <source>
        <dbReference type="ARBA" id="ARBA00023134"/>
    </source>
</evidence>
<dbReference type="AlphaFoldDB" id="A0A9J2P6N5"/>
<keyword evidence="8" id="KW-0342">GTP-binding</keyword>
<dbReference type="InterPro" id="IPR003191">
    <property type="entry name" value="Guanylate-bd/ATL_C"/>
</dbReference>
<keyword evidence="7 13" id="KW-1133">Transmembrane helix</keyword>
<organism evidence="15 16">
    <name type="scientific">Ascaris lumbricoides</name>
    <name type="common">Giant roundworm</name>
    <dbReference type="NCBI Taxonomy" id="6252"/>
    <lineage>
        <taxon>Eukaryota</taxon>
        <taxon>Metazoa</taxon>
        <taxon>Ecdysozoa</taxon>
        <taxon>Nematoda</taxon>
        <taxon>Chromadorea</taxon>
        <taxon>Rhabditida</taxon>
        <taxon>Spirurina</taxon>
        <taxon>Ascaridomorpha</taxon>
        <taxon>Ascaridoidea</taxon>
        <taxon>Ascarididae</taxon>
        <taxon>Ascaris</taxon>
    </lineage>
</organism>
<dbReference type="InterPro" id="IPR030386">
    <property type="entry name" value="G_GB1_RHD3_dom"/>
</dbReference>
<sequence>MQQQFVGRKKGGWVDEGESIDELSEEENDHASDFNKEPAAVRIIETLDEDHSFRLDEAALEKILLSPEVVDKKVSIISVAGAFRKGKSFLLNFFLRYLSARPETHSSGEWVDAGDSLTGFSWRGGTHLRTISRSERETSGIMIWSKPFMLKNARGDDVAVLLMDTQGAFDSQSTVKDCATIFALSTMLSSLQIYNLSQNVQEDDLQHLQLFTEYGRLALESNGSKPFQSLLFLVRDWSFPYEAEYGFMGGERLLERRLQISEKQHTELQQLRRHIRSCFESISCFLMPHPGLRVSTSPLFRGQISEIELEFQQQLRSLVPRLLDGRNLVMKKINGHEITCRELLEYFRAYINIFQGEELPEPKSMLMVQTVSKPFDDIATAEANNLAAVSSAKAHYVRQMEEVCGGDAPYMSSNDLSEHHEHCHNDAVRLFKSTRKMGGAEFSLQFLERLDCEIEEQYESFIKVNNSKNLFKSMRTPAVLVAFMIFDYIVQQFFQIIGLDTIAGLFSAALCIAIAALCTWAYSRYSGNLRDAGVMVDEAVTWAWQNFLSSLTQEGVHRAVAIGHRLAQVRRCLEYGFNTGSNFDFQLPLPYLGGDEGRRGG</sequence>
<dbReference type="PROSITE" id="PS51715">
    <property type="entry name" value="G_GB1_RHD3"/>
    <property type="match status" value="1"/>
</dbReference>
<dbReference type="SUPFAM" id="SSF48340">
    <property type="entry name" value="Interferon-induced guanylate-binding protein 1 (GBP1), C-terminal domain"/>
    <property type="match status" value="1"/>
</dbReference>
<name>A0A9J2P6N5_ASCLU</name>
<dbReference type="Gene3D" id="3.40.50.300">
    <property type="entry name" value="P-loop containing nucleotide triphosphate hydrolases"/>
    <property type="match status" value="1"/>
</dbReference>
<feature type="region of interest" description="Disordered" evidence="12">
    <location>
        <begin position="1"/>
        <end position="34"/>
    </location>
</feature>
<feature type="compositionally biased region" description="Acidic residues" evidence="12">
    <location>
        <begin position="15"/>
        <end position="28"/>
    </location>
</feature>
<keyword evidence="3" id="KW-0547">Nucleotide-binding</keyword>
<comment type="catalytic activity">
    <reaction evidence="10">
        <text>GTP + H2O = GDP + phosphate + H(+)</text>
        <dbReference type="Rhea" id="RHEA:19669"/>
        <dbReference type="ChEBI" id="CHEBI:15377"/>
        <dbReference type="ChEBI" id="CHEBI:15378"/>
        <dbReference type="ChEBI" id="CHEBI:37565"/>
        <dbReference type="ChEBI" id="CHEBI:43474"/>
        <dbReference type="ChEBI" id="CHEBI:58189"/>
    </reaction>
    <physiologicalReaction direction="left-to-right" evidence="10">
        <dbReference type="Rhea" id="RHEA:19670"/>
    </physiologicalReaction>
</comment>
<evidence type="ECO:0000256" key="4">
    <source>
        <dbReference type="ARBA" id="ARBA00022801"/>
    </source>
</evidence>
<dbReference type="GO" id="GO:0003924">
    <property type="term" value="F:GTPase activity"/>
    <property type="evidence" value="ECO:0007669"/>
    <property type="project" value="InterPro"/>
</dbReference>
<dbReference type="Gene3D" id="1.20.58.420">
    <property type="entry name" value="AHSP"/>
    <property type="match status" value="1"/>
</dbReference>
<dbReference type="GO" id="GO:0005525">
    <property type="term" value="F:GTP binding"/>
    <property type="evidence" value="ECO:0007669"/>
    <property type="project" value="UniProtKB-KW"/>
</dbReference>
<dbReference type="Pfam" id="PF02841">
    <property type="entry name" value="GBP_C"/>
    <property type="match status" value="1"/>
</dbReference>
<feature type="transmembrane region" description="Helical" evidence="13">
    <location>
        <begin position="503"/>
        <end position="522"/>
    </location>
</feature>
<dbReference type="SUPFAM" id="SSF52540">
    <property type="entry name" value="P-loop containing nucleoside triphosphate hydrolases"/>
    <property type="match status" value="1"/>
</dbReference>
<reference evidence="16" key="1">
    <citation type="submission" date="2023-03" db="UniProtKB">
        <authorList>
            <consortium name="WormBaseParasite"/>
        </authorList>
    </citation>
    <scope>IDENTIFICATION</scope>
</reference>
<evidence type="ECO:0000256" key="2">
    <source>
        <dbReference type="ARBA" id="ARBA00022692"/>
    </source>
</evidence>
<evidence type="ECO:0000256" key="9">
    <source>
        <dbReference type="ARBA" id="ARBA00023136"/>
    </source>
</evidence>
<evidence type="ECO:0000256" key="6">
    <source>
        <dbReference type="ARBA" id="ARBA00022842"/>
    </source>
</evidence>
<dbReference type="CDD" id="cd01851">
    <property type="entry name" value="GBP"/>
    <property type="match status" value="1"/>
</dbReference>
<proteinExistence type="inferred from homology"/>
<keyword evidence="15" id="KW-1185">Reference proteome</keyword>
<evidence type="ECO:0000259" key="14">
    <source>
        <dbReference type="PROSITE" id="PS51715"/>
    </source>
</evidence>
<evidence type="ECO:0000256" key="13">
    <source>
        <dbReference type="SAM" id="Phobius"/>
    </source>
</evidence>
<evidence type="ECO:0000256" key="3">
    <source>
        <dbReference type="ARBA" id="ARBA00022741"/>
    </source>
</evidence>
<dbReference type="PANTHER" id="PTHR10751">
    <property type="entry name" value="GUANYLATE BINDING PROTEIN"/>
    <property type="match status" value="1"/>
</dbReference>
<comment type="subcellular location">
    <subcellularLocation>
        <location evidence="1">Endoplasmic reticulum membrane</location>
        <topology evidence="1">Multi-pass membrane protein</topology>
    </subcellularLocation>
</comment>
<protein>
    <submittedName>
        <fullName evidence="16">GB1/RHD3-type G domain-containing protein</fullName>
    </submittedName>
</protein>
<dbReference type="GO" id="GO:0005789">
    <property type="term" value="C:endoplasmic reticulum membrane"/>
    <property type="evidence" value="ECO:0007669"/>
    <property type="project" value="UniProtKB-SubCell"/>
</dbReference>
<evidence type="ECO:0000256" key="12">
    <source>
        <dbReference type="SAM" id="MobiDB-lite"/>
    </source>
</evidence>
<dbReference type="WBParaSite" id="ALUE_0000555501-mRNA-1">
    <property type="protein sequence ID" value="ALUE_0000555501-mRNA-1"/>
    <property type="gene ID" value="ALUE_0000555501"/>
</dbReference>
<dbReference type="Proteomes" id="UP000036681">
    <property type="component" value="Unplaced"/>
</dbReference>
<dbReference type="InterPro" id="IPR036543">
    <property type="entry name" value="Guanylate-bd_C_sf"/>
</dbReference>
<dbReference type="FunFam" id="1.20.58.420:FF:000001">
    <property type="entry name" value="Atlastin-1 isoform 1"/>
    <property type="match status" value="1"/>
</dbReference>
<evidence type="ECO:0000313" key="16">
    <source>
        <dbReference type="WBParaSite" id="ALUE_0000555501-mRNA-1"/>
    </source>
</evidence>
<evidence type="ECO:0000256" key="10">
    <source>
        <dbReference type="ARBA" id="ARBA00049117"/>
    </source>
</evidence>
<evidence type="ECO:0000256" key="11">
    <source>
        <dbReference type="PROSITE-ProRule" id="PRU01052"/>
    </source>
</evidence>
<dbReference type="InterPro" id="IPR015894">
    <property type="entry name" value="Guanylate-bd_N"/>
</dbReference>
<evidence type="ECO:0000256" key="5">
    <source>
        <dbReference type="ARBA" id="ARBA00022824"/>
    </source>
</evidence>
<dbReference type="FunFam" id="3.40.50.300:FF:003207">
    <property type="entry name" value="ATLastiN (Endoplasmic reticulum GTPase) related"/>
    <property type="match status" value="1"/>
</dbReference>
<feature type="domain" description="GB1/RHD3-type G" evidence="14">
    <location>
        <begin position="71"/>
        <end position="327"/>
    </location>
</feature>
<dbReference type="InterPro" id="IPR027417">
    <property type="entry name" value="P-loop_NTPase"/>
</dbReference>
<keyword evidence="9 13" id="KW-0472">Membrane</keyword>
<accession>A0A9J2P6N5</accession>
<keyword evidence="5" id="KW-0256">Endoplasmic reticulum</keyword>
<evidence type="ECO:0000256" key="1">
    <source>
        <dbReference type="ARBA" id="ARBA00004477"/>
    </source>
</evidence>
<evidence type="ECO:0000256" key="7">
    <source>
        <dbReference type="ARBA" id="ARBA00022989"/>
    </source>
</evidence>
<keyword evidence="6" id="KW-0460">Magnesium</keyword>
<dbReference type="Pfam" id="PF02263">
    <property type="entry name" value="GBP"/>
    <property type="match status" value="1"/>
</dbReference>
<comment type="similarity">
    <text evidence="11">Belongs to the TRAFAC class dynamin-like GTPase superfamily. GB1/RHD3 GTPase family.</text>
</comment>
<keyword evidence="4" id="KW-0378">Hydrolase</keyword>
<keyword evidence="2 13" id="KW-0812">Transmembrane</keyword>
<evidence type="ECO:0000313" key="15">
    <source>
        <dbReference type="Proteomes" id="UP000036681"/>
    </source>
</evidence>